<evidence type="ECO:0000313" key="1">
    <source>
        <dbReference type="EMBL" id="ETL28767.1"/>
    </source>
</evidence>
<dbReference type="Proteomes" id="UP000053864">
    <property type="component" value="Unassembled WGS sequence"/>
</dbReference>
<dbReference type="AlphaFoldDB" id="W2I5P6"/>
<protein>
    <submittedName>
        <fullName evidence="1">Uncharacterized protein</fullName>
    </submittedName>
</protein>
<proteinExistence type="predicted"/>
<organism evidence="1">
    <name type="scientific">Phytophthora nicotianae</name>
    <name type="common">Potato buckeye rot agent</name>
    <name type="synonym">Phytophthora parasitica</name>
    <dbReference type="NCBI Taxonomy" id="4792"/>
    <lineage>
        <taxon>Eukaryota</taxon>
        <taxon>Sar</taxon>
        <taxon>Stramenopiles</taxon>
        <taxon>Oomycota</taxon>
        <taxon>Peronosporomycetes</taxon>
        <taxon>Peronosporales</taxon>
        <taxon>Peronosporaceae</taxon>
        <taxon>Phytophthora</taxon>
    </lineage>
</organism>
<accession>W2I5P6</accession>
<dbReference type="EMBL" id="KI675668">
    <property type="protein sequence ID" value="ETL28767.1"/>
    <property type="molecule type" value="Genomic_DNA"/>
</dbReference>
<sequence>MPEQTLINEDQTEQLHCLALARMVISALFRF</sequence>
<reference evidence="1" key="1">
    <citation type="submission" date="2013-11" db="EMBL/GenBank/DDBJ databases">
        <title>The Genome Sequence of Phytophthora parasitica CJ05E6.</title>
        <authorList>
            <consortium name="The Broad Institute Genomics Platform"/>
            <person name="Russ C."/>
            <person name="Tyler B."/>
            <person name="Panabieres F."/>
            <person name="Shan W."/>
            <person name="Tripathy S."/>
            <person name="Grunwald N."/>
            <person name="Machado M."/>
            <person name="Johnson C.S."/>
            <person name="Arredondo F."/>
            <person name="Hong C."/>
            <person name="Coffey M."/>
            <person name="Young S.K."/>
            <person name="Zeng Q."/>
            <person name="Gargeya S."/>
            <person name="Fitzgerald M."/>
            <person name="Abouelleil A."/>
            <person name="Alvarado L."/>
            <person name="Chapman S.B."/>
            <person name="Gainer-Dewar J."/>
            <person name="Goldberg J."/>
            <person name="Griggs A."/>
            <person name="Gujja S."/>
            <person name="Hansen M."/>
            <person name="Howarth C."/>
            <person name="Imamovic A."/>
            <person name="Ireland A."/>
            <person name="Larimer J."/>
            <person name="McCowan C."/>
            <person name="Murphy C."/>
            <person name="Pearson M."/>
            <person name="Poon T.W."/>
            <person name="Priest M."/>
            <person name="Roberts A."/>
            <person name="Saif S."/>
            <person name="Shea T."/>
            <person name="Sykes S."/>
            <person name="Wortman J."/>
            <person name="Nusbaum C."/>
            <person name="Birren B."/>
        </authorList>
    </citation>
    <scope>NUCLEOTIDE SEQUENCE [LARGE SCALE GENOMIC DNA]</scope>
    <source>
        <strain evidence="1">CJ05E6</strain>
    </source>
</reference>
<gene>
    <name evidence="1" type="ORF">L916_17938</name>
</gene>
<name>W2I5P6_PHYNI</name>